<reference evidence="1 2" key="1">
    <citation type="submission" date="2021-06" db="EMBL/GenBank/DDBJ databases">
        <authorList>
            <person name="Palmer J.M."/>
        </authorList>
    </citation>
    <scope>NUCLEOTIDE SEQUENCE [LARGE SCALE GENOMIC DNA]</scope>
    <source>
        <strain evidence="1 2">GA_2019</strain>
        <tissue evidence="1">Muscle</tissue>
    </source>
</reference>
<evidence type="ECO:0000313" key="1">
    <source>
        <dbReference type="EMBL" id="MEQ2177342.1"/>
    </source>
</evidence>
<name>A0ABV0P4H7_9TELE</name>
<organism evidence="1 2">
    <name type="scientific">Goodea atripinnis</name>
    <dbReference type="NCBI Taxonomy" id="208336"/>
    <lineage>
        <taxon>Eukaryota</taxon>
        <taxon>Metazoa</taxon>
        <taxon>Chordata</taxon>
        <taxon>Craniata</taxon>
        <taxon>Vertebrata</taxon>
        <taxon>Euteleostomi</taxon>
        <taxon>Actinopterygii</taxon>
        <taxon>Neopterygii</taxon>
        <taxon>Teleostei</taxon>
        <taxon>Neoteleostei</taxon>
        <taxon>Acanthomorphata</taxon>
        <taxon>Ovalentaria</taxon>
        <taxon>Atherinomorphae</taxon>
        <taxon>Cyprinodontiformes</taxon>
        <taxon>Goodeidae</taxon>
        <taxon>Goodea</taxon>
    </lineage>
</organism>
<proteinExistence type="predicted"/>
<gene>
    <name evidence="1" type="ORF">GOODEAATRI_002543</name>
</gene>
<dbReference type="Proteomes" id="UP001476798">
    <property type="component" value="Unassembled WGS sequence"/>
</dbReference>
<sequence>MCQEETTYIGVCLLGAESSRRESNVAEKRDAAAAAAAAGLCKALPQPRSLQRLYRSSKHLRDSQCLLEEGLAIHSVVLLPQDTNHMTGCYGQPQLTHPMLECLICQHEEKGWEKG</sequence>
<keyword evidence="2" id="KW-1185">Reference proteome</keyword>
<accession>A0ABV0P4H7</accession>
<evidence type="ECO:0000313" key="2">
    <source>
        <dbReference type="Proteomes" id="UP001476798"/>
    </source>
</evidence>
<dbReference type="EMBL" id="JAHRIO010060061">
    <property type="protein sequence ID" value="MEQ2177342.1"/>
    <property type="molecule type" value="Genomic_DNA"/>
</dbReference>
<comment type="caution">
    <text evidence="1">The sequence shown here is derived from an EMBL/GenBank/DDBJ whole genome shotgun (WGS) entry which is preliminary data.</text>
</comment>
<protein>
    <submittedName>
        <fullName evidence="1">Uncharacterized protein</fullName>
    </submittedName>
</protein>